<evidence type="ECO:0000313" key="5">
    <source>
        <dbReference type="EMBL" id="KAH6586084.1"/>
    </source>
</evidence>
<dbReference type="PANTHER" id="PTHR46138:SF1">
    <property type="entry name" value="PROTEIN DR1"/>
    <property type="match status" value="1"/>
</dbReference>
<evidence type="ECO:0000259" key="4">
    <source>
        <dbReference type="Pfam" id="PF00808"/>
    </source>
</evidence>
<feature type="region of interest" description="Disordered" evidence="3">
    <location>
        <begin position="1"/>
        <end position="20"/>
    </location>
</feature>
<dbReference type="InterPro" id="IPR042225">
    <property type="entry name" value="Ncb2"/>
</dbReference>
<dbReference type="SUPFAM" id="SSF47113">
    <property type="entry name" value="Histone-fold"/>
    <property type="match status" value="1"/>
</dbReference>
<evidence type="ECO:0000256" key="2">
    <source>
        <dbReference type="ARBA" id="ARBA00023242"/>
    </source>
</evidence>
<dbReference type="PANTHER" id="PTHR46138">
    <property type="entry name" value="PROTEIN DR1"/>
    <property type="match status" value="1"/>
</dbReference>
<evidence type="ECO:0000313" key="6">
    <source>
        <dbReference type="Proteomes" id="UP001648503"/>
    </source>
</evidence>
<feature type="domain" description="Transcription factor CBF/NF-Y/archaeal histone" evidence="4">
    <location>
        <begin position="20"/>
        <end position="84"/>
    </location>
</feature>
<dbReference type="InterPro" id="IPR003958">
    <property type="entry name" value="CBFA_NFYB_domain"/>
</dbReference>
<accession>A0ABQ8ESV8</accession>
<comment type="caution">
    <text evidence="5">The sequence shown here is derived from an EMBL/GenBank/DDBJ whole genome shotgun (WGS) entry which is preliminary data.</text>
</comment>
<evidence type="ECO:0000256" key="1">
    <source>
        <dbReference type="ARBA" id="ARBA00004123"/>
    </source>
</evidence>
<dbReference type="Gene3D" id="1.10.20.10">
    <property type="entry name" value="Histone, subunit A"/>
    <property type="match status" value="1"/>
</dbReference>
<reference evidence="5 6" key="1">
    <citation type="submission" date="2021-02" db="EMBL/GenBank/DDBJ databases">
        <title>Variation within the Batrachochytrium salamandrivorans European outbreak.</title>
        <authorList>
            <person name="Kelly M."/>
            <person name="Pasmans F."/>
            <person name="Shea T.P."/>
            <person name="Munoz J.F."/>
            <person name="Carranza S."/>
            <person name="Cuomo C.A."/>
            <person name="Martel A."/>
        </authorList>
    </citation>
    <scope>NUCLEOTIDE SEQUENCE [LARGE SCALE GENOMIC DNA]</scope>
    <source>
        <strain evidence="5 6">AMFP18/2</strain>
    </source>
</reference>
<comment type="subcellular location">
    <subcellularLocation>
        <location evidence="1">Nucleus</location>
    </subcellularLocation>
</comment>
<dbReference type="Pfam" id="PF00808">
    <property type="entry name" value="CBFD_NFYB_HMF"/>
    <property type="match status" value="1"/>
</dbReference>
<dbReference type="Proteomes" id="UP001648503">
    <property type="component" value="Unassembled WGS sequence"/>
</dbReference>
<dbReference type="InterPro" id="IPR009072">
    <property type="entry name" value="Histone-fold"/>
</dbReference>
<keyword evidence="6" id="KW-1185">Reference proteome</keyword>
<evidence type="ECO:0000256" key="3">
    <source>
        <dbReference type="SAM" id="MobiDB-lite"/>
    </source>
</evidence>
<protein>
    <recommendedName>
        <fullName evidence="4">Transcription factor CBF/NF-Y/archaeal histone domain-containing protein</fullName>
    </recommendedName>
</protein>
<dbReference type="CDD" id="cd22905">
    <property type="entry name" value="HFD_Dr1"/>
    <property type="match status" value="1"/>
</dbReference>
<dbReference type="EMBL" id="JAFCIX010000576">
    <property type="protein sequence ID" value="KAH6586084.1"/>
    <property type="molecule type" value="Genomic_DNA"/>
</dbReference>
<gene>
    <name evidence="5" type="ORF">BASA50_000789</name>
</gene>
<organism evidence="5 6">
    <name type="scientific">Batrachochytrium salamandrivorans</name>
    <dbReference type="NCBI Taxonomy" id="1357716"/>
    <lineage>
        <taxon>Eukaryota</taxon>
        <taxon>Fungi</taxon>
        <taxon>Fungi incertae sedis</taxon>
        <taxon>Chytridiomycota</taxon>
        <taxon>Chytridiomycota incertae sedis</taxon>
        <taxon>Chytridiomycetes</taxon>
        <taxon>Rhizophydiales</taxon>
        <taxon>Rhizophydiales incertae sedis</taxon>
        <taxon>Batrachochytrium</taxon>
    </lineage>
</organism>
<name>A0ABQ8ESV8_9FUNG</name>
<keyword evidence="2" id="KW-0539">Nucleus</keyword>
<sequence length="151" mass="16911">MDDDISNPSHGGGGGDEDLSLPKATMAKLIQELLPADITCAKETRDLLTDCCVEFIHLLSSEANEISEREARKTINGEHVVAALKNLGFDEYITEMDEVQNDHQRNVKDRVKRSFRLEDLGMTEEELIKNQAELFAKSRERMMTGPSASDE</sequence>
<proteinExistence type="predicted"/>